<accession>A0A5Q3QFE3</accession>
<dbReference type="Gene3D" id="3.40.50.150">
    <property type="entry name" value="Vaccinia Virus protein VP39"/>
    <property type="match status" value="1"/>
</dbReference>
<dbReference type="PANTHER" id="PTHR34203:SF15">
    <property type="entry name" value="SLL1173 PROTEIN"/>
    <property type="match status" value="1"/>
</dbReference>
<dbReference type="KEGG" id="sace:GIY23_01195"/>
<keyword evidence="2" id="KW-0808">Transferase</keyword>
<dbReference type="AlphaFoldDB" id="A0A5Q3QFE3"/>
<dbReference type="SUPFAM" id="SSF53335">
    <property type="entry name" value="S-adenosyl-L-methionine-dependent methyltransferases"/>
    <property type="match status" value="1"/>
</dbReference>
<keyword evidence="3" id="KW-1185">Reference proteome</keyword>
<evidence type="ECO:0000313" key="2">
    <source>
        <dbReference type="EMBL" id="QGK71954.1"/>
    </source>
</evidence>
<keyword evidence="2" id="KW-0489">Methyltransferase</keyword>
<dbReference type="GO" id="GO:0008168">
    <property type="term" value="F:methyltransferase activity"/>
    <property type="evidence" value="ECO:0007669"/>
    <property type="project" value="UniProtKB-KW"/>
</dbReference>
<reference evidence="3" key="1">
    <citation type="submission" date="2019-11" db="EMBL/GenBank/DDBJ databases">
        <title>The complete genome sequence of Saccharopolyspora sp. E2A.</title>
        <authorList>
            <person name="Zhang G."/>
        </authorList>
    </citation>
    <scope>NUCLEOTIDE SEQUENCE [LARGE SCALE GENOMIC DNA]</scope>
    <source>
        <strain evidence="3">E2A</strain>
    </source>
</reference>
<name>A0A5Q3QFE3_9PSEU</name>
<dbReference type="NCBIfam" id="TIGR01444">
    <property type="entry name" value="fkbM_fam"/>
    <property type="match status" value="1"/>
</dbReference>
<dbReference type="EMBL" id="CP045929">
    <property type="protein sequence ID" value="QGK71954.1"/>
    <property type="molecule type" value="Genomic_DNA"/>
</dbReference>
<gene>
    <name evidence="2" type="ORF">GIY23_01195</name>
</gene>
<dbReference type="InterPro" id="IPR029063">
    <property type="entry name" value="SAM-dependent_MTases_sf"/>
</dbReference>
<proteinExistence type="predicted"/>
<feature type="domain" description="Methyltransferase FkbM" evidence="1">
    <location>
        <begin position="29"/>
        <end position="208"/>
    </location>
</feature>
<dbReference type="InterPro" id="IPR006342">
    <property type="entry name" value="FkbM_mtfrase"/>
</dbReference>
<sequence>MRTAASVRLVEPEVLGLRRFVRPGDVCFDIGAAYGMYSYSLADLVGPTGVVHSFEPQFKSHFLLRAGKNVAGAQHMTVDRAGVGREQGTFDILLPVKFGLPIHGHAHLADGVTTQHGKSVKSGKFCWTRTIAVPVTTVDKVCADRGIERVDFMKIDVEGFEPSVVQGASSTIERDRPTLLLEIEDRHLSRYDQTAAEFSRMLRDLGYSMHVWKDGDWVPADEVTTDRRNYLFATERTWRRPAV</sequence>
<dbReference type="InterPro" id="IPR052514">
    <property type="entry name" value="SAM-dependent_MTase"/>
</dbReference>
<dbReference type="Pfam" id="PF05050">
    <property type="entry name" value="Methyltransf_21"/>
    <property type="match status" value="1"/>
</dbReference>
<evidence type="ECO:0000313" key="3">
    <source>
        <dbReference type="Proteomes" id="UP000371041"/>
    </source>
</evidence>
<dbReference type="Proteomes" id="UP000371041">
    <property type="component" value="Chromosome"/>
</dbReference>
<dbReference type="PANTHER" id="PTHR34203">
    <property type="entry name" value="METHYLTRANSFERASE, FKBM FAMILY PROTEIN"/>
    <property type="match status" value="1"/>
</dbReference>
<dbReference type="GO" id="GO:0032259">
    <property type="term" value="P:methylation"/>
    <property type="evidence" value="ECO:0007669"/>
    <property type="project" value="UniProtKB-KW"/>
</dbReference>
<evidence type="ECO:0000259" key="1">
    <source>
        <dbReference type="Pfam" id="PF05050"/>
    </source>
</evidence>
<organism evidence="2 3">
    <name type="scientific">Allosaccharopolyspora coralli</name>
    <dbReference type="NCBI Taxonomy" id="2665642"/>
    <lineage>
        <taxon>Bacteria</taxon>
        <taxon>Bacillati</taxon>
        <taxon>Actinomycetota</taxon>
        <taxon>Actinomycetes</taxon>
        <taxon>Pseudonocardiales</taxon>
        <taxon>Pseudonocardiaceae</taxon>
        <taxon>Allosaccharopolyspora</taxon>
    </lineage>
</organism>
<protein>
    <submittedName>
        <fullName evidence="2">FkbM family methyltransferase</fullName>
    </submittedName>
</protein>